<dbReference type="InterPro" id="IPR007309">
    <property type="entry name" value="TFIIIC_Bblock-bd"/>
</dbReference>
<dbReference type="InterPro" id="IPR044210">
    <property type="entry name" value="Tfc3-like"/>
</dbReference>
<comment type="caution">
    <text evidence="8">The sequence shown here is derived from an EMBL/GenBank/DDBJ whole genome shotgun (WGS) entry which is preliminary data.</text>
</comment>
<gene>
    <name evidence="8" type="primary">TFC3</name>
    <name evidence="8" type="ORF">C6P40_004892</name>
</gene>
<sequence length="1236" mass="142231">MVNTPHTIVKDIITGLCTNDFDGINANKFWEFVDSISKDLDDFTKSVVWSWLLEKNEFEIWRKVKTGNSNTGSSLELEDKTLLPEYQTFFEDNNIEDYIIKVSEDYQSVYLTGVKPKDNILGRMPYELLRIIAKHKEKGINSLDLIKESGQDKRSLTTRLQVLENNLLITKFSVSINKCLTNHMIHFKFAVKDQQSEESATPEYYDRLEIMTHIIEALKKEETKLRLTKDLYEEIKGSQPILKLKWFNKILNFLVDNKFIEMVQVEYTQRFFSAIRYLKDLPCAKDKNNFLEIMREQSNNNSQNNNNNLLGLEEDDEIIDQPNMNRFFPLAHQVYNIIKRNPGVISSTIDTELTGTFNLRQISNVIESLTSSVPQPDQPNAVIGQLVHTGKIKFYRFTIQNILNRRDPNFKFVPPVENKALPMTSKSLFENSILYGNSFAVEKRLKFFKVVDENQNEIYHEIPKGYKGKLGNKMLEGRTSRETLTGTYTSENKWISYDTYTNKAVKKLDEYKAIHKAEIKSIENFNAAINNRMNALEEAKSKEVTPGLANFDVNGSNIVDISATVVDPSVTEKEEESTKSLSTMDYGPEYRRKKLLELTDKNGCICINTDLCSKMSQWMKVGYTVDRRTLIRDTIYLQDQNLLVSEKHENGKFIVKSIKSPPTKRQIEIAMQDSPKTASRKFTSQIQIQNLSVRNESILSRGWKFADKEARLQNAVENAKNRPMRAKRKRVKVLNTPKNEKTADKTGEVDLDISEGTDIVKNNADEDLLEPLMDDRKRKKFKINNRPQVKVAKVFKKIRTSVKVTNEHILRLIKAIVVTQSLSVGGNIDWSTVSKVLDDSYTVDSLKRQWPKHRKMLGQRNLLQAKKNWESTLLDAVSNGIVTSSELDDYDIFKMLDIWKSQGADIFINKMETEILADYDSNFKNQIFKPLKEESGPEIFRESSSMIEKEQSWTGRNFMYSVSQNEHIQLLNECLNPTELQLAKTKLKALFATNSIKFNSKRVKDLFSNIPKEAYSKALTELENEKAIAFLGEDSKIKFTLTDRLMLALECKLDNKFIDSAKRICEVFDELDTSHVAVLLSTRSANGCFAPLFSLISDNDIVVTRVDQKMTSLNSYYTKALDRSKLEADFLISHYKKGAISIPKKVPIPLGGPCSYLWVDLEGDFNEALWHKCVYVLIWSIVFHPGTPLEPLVSRLDPLLEPFEVKRILDWAVMSGNIVAGHYGGYWPTKYWYYVK</sequence>
<evidence type="ECO:0000256" key="4">
    <source>
        <dbReference type="ARBA" id="ARBA00023163"/>
    </source>
</evidence>
<evidence type="ECO:0000313" key="9">
    <source>
        <dbReference type="Proteomes" id="UP000697127"/>
    </source>
</evidence>
<dbReference type="GO" id="GO:0000127">
    <property type="term" value="C:transcription factor TFIIIC complex"/>
    <property type="evidence" value="ECO:0007669"/>
    <property type="project" value="InterPro"/>
</dbReference>
<proteinExistence type="predicted"/>
<evidence type="ECO:0000256" key="3">
    <source>
        <dbReference type="ARBA" id="ARBA00023125"/>
    </source>
</evidence>
<dbReference type="PANTHER" id="PTHR15180">
    <property type="entry name" value="GENERAL TRANSCRIPTION FACTOR 3C POLYPEPTIDE 1"/>
    <property type="match status" value="1"/>
</dbReference>
<dbReference type="Pfam" id="PF20222">
    <property type="entry name" value="DUF6581"/>
    <property type="match status" value="1"/>
</dbReference>
<dbReference type="EMBL" id="PUHW01000075">
    <property type="protein sequence ID" value="KAG0689514.1"/>
    <property type="molecule type" value="Genomic_DNA"/>
</dbReference>
<evidence type="ECO:0000313" key="8">
    <source>
        <dbReference type="EMBL" id="KAG0689514.1"/>
    </source>
</evidence>
<feature type="domain" description="Transcription factor tau subunit sfc3/Tfc3 C-terminal" evidence="7">
    <location>
        <begin position="800"/>
        <end position="1192"/>
    </location>
</feature>
<keyword evidence="4" id="KW-0804">Transcription</keyword>
<dbReference type="InterPro" id="IPR046488">
    <property type="entry name" value="Sfc3/Tfc3_C"/>
</dbReference>
<evidence type="ECO:0000256" key="2">
    <source>
        <dbReference type="ARBA" id="ARBA00022553"/>
    </source>
</evidence>
<dbReference type="Proteomes" id="UP000697127">
    <property type="component" value="Unassembled WGS sequence"/>
</dbReference>
<evidence type="ECO:0000256" key="5">
    <source>
        <dbReference type="ARBA" id="ARBA00023242"/>
    </source>
</evidence>
<protein>
    <submittedName>
        <fullName evidence="8">RNA polymerase III transcription initiation factor complex subunit</fullName>
    </submittedName>
</protein>
<keyword evidence="2" id="KW-0597">Phosphoprotein</keyword>
<dbReference type="GO" id="GO:0005634">
    <property type="term" value="C:nucleus"/>
    <property type="evidence" value="ECO:0007669"/>
    <property type="project" value="UniProtKB-SubCell"/>
</dbReference>
<reference evidence="8" key="1">
    <citation type="submission" date="2020-11" db="EMBL/GenBank/DDBJ databases">
        <title>Kefir isolates.</title>
        <authorList>
            <person name="Marcisauskas S."/>
            <person name="Kim Y."/>
            <person name="Blasche S."/>
        </authorList>
    </citation>
    <scope>NUCLEOTIDE SEQUENCE</scope>
    <source>
        <strain evidence="8">Olga-1</strain>
    </source>
</reference>
<keyword evidence="8" id="KW-0396">Initiation factor</keyword>
<organism evidence="8 9">
    <name type="scientific">Pichia californica</name>
    <dbReference type="NCBI Taxonomy" id="460514"/>
    <lineage>
        <taxon>Eukaryota</taxon>
        <taxon>Fungi</taxon>
        <taxon>Dikarya</taxon>
        <taxon>Ascomycota</taxon>
        <taxon>Saccharomycotina</taxon>
        <taxon>Pichiomycetes</taxon>
        <taxon>Pichiales</taxon>
        <taxon>Pichiaceae</taxon>
        <taxon>Pichia</taxon>
    </lineage>
</organism>
<dbReference type="GO" id="GO:0003677">
    <property type="term" value="F:DNA binding"/>
    <property type="evidence" value="ECO:0007669"/>
    <property type="project" value="UniProtKB-KW"/>
</dbReference>
<evidence type="ECO:0000259" key="7">
    <source>
        <dbReference type="Pfam" id="PF20222"/>
    </source>
</evidence>
<keyword evidence="8" id="KW-0648">Protein biosynthesis</keyword>
<dbReference type="AlphaFoldDB" id="A0A9P6WLT0"/>
<keyword evidence="9" id="KW-1185">Reference proteome</keyword>
<dbReference type="PANTHER" id="PTHR15180:SF1">
    <property type="entry name" value="GENERAL TRANSCRIPTION FACTOR 3C POLYPEPTIDE 1"/>
    <property type="match status" value="1"/>
</dbReference>
<feature type="domain" description="B-block binding subunit of TFIIIC" evidence="6">
    <location>
        <begin position="123"/>
        <end position="190"/>
    </location>
</feature>
<dbReference type="GO" id="GO:0042791">
    <property type="term" value="P:5S class rRNA transcription by RNA polymerase III"/>
    <property type="evidence" value="ECO:0007669"/>
    <property type="project" value="TreeGrafter"/>
</dbReference>
<evidence type="ECO:0000256" key="1">
    <source>
        <dbReference type="ARBA" id="ARBA00004123"/>
    </source>
</evidence>
<keyword evidence="3" id="KW-0238">DNA-binding</keyword>
<dbReference type="GO" id="GO:0006384">
    <property type="term" value="P:transcription initiation at RNA polymerase III promoter"/>
    <property type="evidence" value="ECO:0007669"/>
    <property type="project" value="InterPro"/>
</dbReference>
<dbReference type="GO" id="GO:0003743">
    <property type="term" value="F:translation initiation factor activity"/>
    <property type="evidence" value="ECO:0007669"/>
    <property type="project" value="UniProtKB-KW"/>
</dbReference>
<accession>A0A9P6WLT0</accession>
<comment type="subcellular location">
    <subcellularLocation>
        <location evidence="1">Nucleus</location>
    </subcellularLocation>
</comment>
<keyword evidence="5" id="KW-0539">Nucleus</keyword>
<evidence type="ECO:0000259" key="6">
    <source>
        <dbReference type="Pfam" id="PF04182"/>
    </source>
</evidence>
<name>A0A9P6WLT0_9ASCO</name>
<dbReference type="Pfam" id="PF04182">
    <property type="entry name" value="B-block_TFIIIC"/>
    <property type="match status" value="1"/>
</dbReference>